<accession>A0A6A4ZM76</accession>
<evidence type="ECO:0000256" key="1">
    <source>
        <dbReference type="ARBA" id="ARBA00023002"/>
    </source>
</evidence>
<dbReference type="EMBL" id="VJMH01000960">
    <property type="protein sequence ID" value="KAF0713695.1"/>
    <property type="molecule type" value="Genomic_DNA"/>
</dbReference>
<protein>
    <recommendedName>
        <fullName evidence="2">Ferric reductase NAD binding domain-containing protein</fullName>
    </recommendedName>
</protein>
<organism evidence="3">
    <name type="scientific">Aphanomyces stellatus</name>
    <dbReference type="NCBI Taxonomy" id="120398"/>
    <lineage>
        <taxon>Eukaryota</taxon>
        <taxon>Sar</taxon>
        <taxon>Stramenopiles</taxon>
        <taxon>Oomycota</taxon>
        <taxon>Saprolegniomycetes</taxon>
        <taxon>Saprolegniales</taxon>
        <taxon>Verrucalvaceae</taxon>
        <taxon>Aphanomyces</taxon>
    </lineage>
</organism>
<dbReference type="InterPro" id="IPR013121">
    <property type="entry name" value="Fe_red_NAD-bd_6"/>
</dbReference>
<feature type="non-terminal residue" evidence="3">
    <location>
        <position position="1"/>
    </location>
</feature>
<evidence type="ECO:0000259" key="2">
    <source>
        <dbReference type="Pfam" id="PF08030"/>
    </source>
</evidence>
<dbReference type="Pfam" id="PF08030">
    <property type="entry name" value="NAD_binding_6"/>
    <property type="match status" value="1"/>
</dbReference>
<comment type="caution">
    <text evidence="3">The sequence shown here is derived from an EMBL/GenBank/DDBJ whole genome shotgun (WGS) entry which is preliminary data.</text>
</comment>
<dbReference type="OrthoDB" id="167398at2759"/>
<keyword evidence="1" id="KW-0560">Oxidoreductase</keyword>
<sequence length="140" mass="15698">LTWTVAYLTPLGGQRQSTAGPLKLIQSFMHARQDRDIFTGLQRSKMHMGRPDWKTELNKVARQTSGDGSDIGEFLCGSPALDRGGVALSKIQHQKPNGCVIQLPFREILSPSRKLFKIQHTRTYRFAFGFNAFATFPGFV</sequence>
<gene>
    <name evidence="3" type="ORF">As57867_004236</name>
</gene>
<evidence type="ECO:0000313" key="3">
    <source>
        <dbReference type="EMBL" id="KAF0713695.1"/>
    </source>
</evidence>
<feature type="domain" description="Ferric reductase NAD binding" evidence="2">
    <location>
        <begin position="29"/>
        <end position="81"/>
    </location>
</feature>
<dbReference type="GO" id="GO:0016491">
    <property type="term" value="F:oxidoreductase activity"/>
    <property type="evidence" value="ECO:0007669"/>
    <property type="project" value="UniProtKB-KW"/>
</dbReference>
<dbReference type="Gene3D" id="3.40.50.80">
    <property type="entry name" value="Nucleotide-binding domain of ferredoxin-NADP reductase (FNR) module"/>
    <property type="match status" value="1"/>
</dbReference>
<reference evidence="3" key="1">
    <citation type="submission" date="2019-06" db="EMBL/GenBank/DDBJ databases">
        <title>Genomics analysis of Aphanomyces spp. identifies a new class of oomycete effector associated with host adaptation.</title>
        <authorList>
            <person name="Gaulin E."/>
        </authorList>
    </citation>
    <scope>NUCLEOTIDE SEQUENCE</scope>
    <source>
        <strain evidence="3">CBS 578.67</strain>
    </source>
</reference>
<name>A0A6A4ZM76_9STRA</name>
<dbReference type="AlphaFoldDB" id="A0A6A4ZM76"/>
<dbReference type="InterPro" id="IPR039261">
    <property type="entry name" value="FNR_nucleotide-bd"/>
</dbReference>
<proteinExistence type="predicted"/>